<sequence length="375" mass="38331">MWFRSARQDRFPVAVIIAILLSGGVVAGSLASCAPDEQAGTAGEGFVSALATPRSTGTTPGGSGTAVHTPGSSAEAEISTSDELAPRILLPATATPASSGAKGAAGAPAATMAPGASGAAGAPRPQGSFVPGTPDAGCVANWPTRLLTAPQSDGERQYLAQIVVCASQSSVRISNLSAMVWDFFHPAKVTVSRVMPVPENVALFHDLVLERKLVVTAFMAPGETVTVPLAAAEKLSWLVDPVLSLSWKGGLLLDKGVGLAAKAGSKYLLTRGSPGRKAGWDCTEAIFKLAATGTAQEAAWDAEAKLKEALGVTYSAGKCATSWQSARRSAQELPALADVHSATGQLKALTADAGLVKQVTRAFKVVLCGVKHTFC</sequence>
<proteinExistence type="predicted"/>
<name>A0A3P5X6F9_9MICC</name>
<feature type="region of interest" description="Disordered" evidence="1">
    <location>
        <begin position="99"/>
        <end position="129"/>
    </location>
</feature>
<dbReference type="EMBL" id="UXAU01000019">
    <property type="protein sequence ID" value="VDC23869.1"/>
    <property type="molecule type" value="Genomic_DNA"/>
</dbReference>
<dbReference type="AlphaFoldDB" id="A0A3P5X6F9"/>
<dbReference type="Proteomes" id="UP000280861">
    <property type="component" value="Unassembled WGS sequence"/>
</dbReference>
<dbReference type="RefSeq" id="WP_124091270.1">
    <property type="nucleotide sequence ID" value="NZ_CBCRYA010000003.1"/>
</dbReference>
<dbReference type="OrthoDB" id="9933535at2"/>
<gene>
    <name evidence="2" type="ORF">PSET11_01311</name>
</gene>
<dbReference type="PROSITE" id="PS51257">
    <property type="entry name" value="PROKAR_LIPOPROTEIN"/>
    <property type="match status" value="1"/>
</dbReference>
<accession>A0A3P5X6F9</accession>
<evidence type="ECO:0000256" key="1">
    <source>
        <dbReference type="SAM" id="MobiDB-lite"/>
    </source>
</evidence>
<keyword evidence="3" id="KW-1185">Reference proteome</keyword>
<evidence type="ECO:0000313" key="3">
    <source>
        <dbReference type="Proteomes" id="UP000280861"/>
    </source>
</evidence>
<feature type="compositionally biased region" description="Low complexity" evidence="1">
    <location>
        <begin position="99"/>
        <end position="123"/>
    </location>
</feature>
<protein>
    <submittedName>
        <fullName evidence="2">Uncharacterized protein</fullName>
    </submittedName>
</protein>
<evidence type="ECO:0000313" key="2">
    <source>
        <dbReference type="EMBL" id="VDC23869.1"/>
    </source>
</evidence>
<feature type="region of interest" description="Disordered" evidence="1">
    <location>
        <begin position="51"/>
        <end position="79"/>
    </location>
</feature>
<organism evidence="2 3">
    <name type="scientific">Arthrobacter ulcerisalmonis</name>
    <dbReference type="NCBI Taxonomy" id="2483813"/>
    <lineage>
        <taxon>Bacteria</taxon>
        <taxon>Bacillati</taxon>
        <taxon>Actinomycetota</taxon>
        <taxon>Actinomycetes</taxon>
        <taxon>Micrococcales</taxon>
        <taxon>Micrococcaceae</taxon>
        <taxon>Arthrobacter</taxon>
    </lineage>
</organism>
<reference evidence="2 3" key="1">
    <citation type="submission" date="2018-11" db="EMBL/GenBank/DDBJ databases">
        <authorList>
            <person name="Criscuolo A."/>
        </authorList>
    </citation>
    <scope>NUCLEOTIDE SEQUENCE [LARGE SCALE GENOMIC DNA]</scope>
    <source>
        <strain evidence="2">AT11b</strain>
    </source>
</reference>